<dbReference type="Gene3D" id="1.10.540.10">
    <property type="entry name" value="Acyl-CoA dehydrogenase/oxidase, N-terminal domain"/>
    <property type="match status" value="1"/>
</dbReference>
<proteinExistence type="inferred from homology"/>
<feature type="domain" description="Acyl-CoA oxidase/dehydrogenase middle" evidence="8">
    <location>
        <begin position="123"/>
        <end position="215"/>
    </location>
</feature>
<sequence>MDFKLTEEQQMLQDTAARLVRDAYPFEQREKFSESELGFSAEFWSQLGELGLTAVPFSEDIGGFGGSGVETMLVMTELGRGLTLEPYLQSVILAGGLINQLGSDAQKQDLLPQVAAGSLQLAVAFDEPQSHYNLNDVQTRAEAVDGGYRLSGRKAVVIGGHSAGQIIVSARTSGDSRDETGISLFLVDPDAEGVSRRVYPTIDGRKGCELFLDDVQVGAEALLGGLGSALPALRYQQGRAIAAQCADALGSMDEACKLTLDYLKTRKQFGVPIGKFQVLQHRMVDMQTELEQATSMAILAATFADGEDNDERSRIIAAAKYICARAARKVAEEAIQLHGGIGMTWEYNLAHHAKRLVMIAHQFGDDDHHLQAYAKLMQVA</sequence>
<comment type="caution">
    <text evidence="10">The sequence shown here is derived from an EMBL/GenBank/DDBJ whole genome shotgun (WGS) entry which is preliminary data.</text>
</comment>
<evidence type="ECO:0000259" key="7">
    <source>
        <dbReference type="Pfam" id="PF00441"/>
    </source>
</evidence>
<protein>
    <submittedName>
        <fullName evidence="10">Acyl-CoA dehydrogenase</fullName>
    </submittedName>
</protein>
<dbReference type="InterPro" id="IPR009075">
    <property type="entry name" value="AcylCo_DH/oxidase_C"/>
</dbReference>
<dbReference type="InterPro" id="IPR046373">
    <property type="entry name" value="Acyl-CoA_Oxase/DH_mid-dom_sf"/>
</dbReference>
<dbReference type="SUPFAM" id="SSF56645">
    <property type="entry name" value="Acyl-CoA dehydrogenase NM domain-like"/>
    <property type="match status" value="1"/>
</dbReference>
<dbReference type="GO" id="GO:0003995">
    <property type="term" value="F:acyl-CoA dehydrogenase activity"/>
    <property type="evidence" value="ECO:0007669"/>
    <property type="project" value="TreeGrafter"/>
</dbReference>
<dbReference type="SUPFAM" id="SSF47203">
    <property type="entry name" value="Acyl-CoA dehydrogenase C-terminal domain-like"/>
    <property type="match status" value="1"/>
</dbReference>
<dbReference type="InterPro" id="IPR036250">
    <property type="entry name" value="AcylCo_DH-like_C"/>
</dbReference>
<dbReference type="Pfam" id="PF02771">
    <property type="entry name" value="Acyl-CoA_dh_N"/>
    <property type="match status" value="1"/>
</dbReference>
<evidence type="ECO:0000313" key="11">
    <source>
        <dbReference type="Proteomes" id="UP000236023"/>
    </source>
</evidence>
<keyword evidence="5 6" id="KW-0560">Oxidoreductase</keyword>
<dbReference type="Proteomes" id="UP000236023">
    <property type="component" value="Unassembled WGS sequence"/>
</dbReference>
<name>A0A2N8T9R4_STUST</name>
<dbReference type="GO" id="GO:0050660">
    <property type="term" value="F:flavin adenine dinucleotide binding"/>
    <property type="evidence" value="ECO:0007669"/>
    <property type="project" value="InterPro"/>
</dbReference>
<evidence type="ECO:0000256" key="2">
    <source>
        <dbReference type="ARBA" id="ARBA00009347"/>
    </source>
</evidence>
<accession>A0A2N8T9R4</accession>
<dbReference type="InterPro" id="IPR037069">
    <property type="entry name" value="AcylCoA_DH/ox_N_sf"/>
</dbReference>
<dbReference type="RefSeq" id="WP_037041681.1">
    <property type="nucleotide sequence ID" value="NZ_JAMOHU010000056.1"/>
</dbReference>
<evidence type="ECO:0000259" key="9">
    <source>
        <dbReference type="Pfam" id="PF02771"/>
    </source>
</evidence>
<evidence type="ECO:0000256" key="5">
    <source>
        <dbReference type="ARBA" id="ARBA00023002"/>
    </source>
</evidence>
<comment type="similarity">
    <text evidence="2 6">Belongs to the acyl-CoA dehydrogenase family.</text>
</comment>
<dbReference type="InterPro" id="IPR006091">
    <property type="entry name" value="Acyl-CoA_Oxase/DH_mid-dom"/>
</dbReference>
<dbReference type="EMBL" id="POUT01000001">
    <property type="protein sequence ID" value="PNG11478.1"/>
    <property type="molecule type" value="Genomic_DNA"/>
</dbReference>
<keyword evidence="3 6" id="KW-0285">Flavoprotein</keyword>
<evidence type="ECO:0000259" key="8">
    <source>
        <dbReference type="Pfam" id="PF02770"/>
    </source>
</evidence>
<organism evidence="10 11">
    <name type="scientific">Stutzerimonas stutzeri</name>
    <name type="common">Pseudomonas stutzeri</name>
    <dbReference type="NCBI Taxonomy" id="316"/>
    <lineage>
        <taxon>Bacteria</taxon>
        <taxon>Pseudomonadati</taxon>
        <taxon>Pseudomonadota</taxon>
        <taxon>Gammaproteobacteria</taxon>
        <taxon>Pseudomonadales</taxon>
        <taxon>Pseudomonadaceae</taxon>
        <taxon>Stutzerimonas</taxon>
    </lineage>
</organism>
<dbReference type="PANTHER" id="PTHR43884:SF20">
    <property type="entry name" value="ACYL-COA DEHYDROGENASE FADE28"/>
    <property type="match status" value="1"/>
</dbReference>
<evidence type="ECO:0000256" key="4">
    <source>
        <dbReference type="ARBA" id="ARBA00022827"/>
    </source>
</evidence>
<dbReference type="InterPro" id="IPR013786">
    <property type="entry name" value="AcylCoA_DH/ox_N"/>
</dbReference>
<dbReference type="AlphaFoldDB" id="A0A2N8T9R4"/>
<gene>
    <name evidence="10" type="ORF">CXK94_02540</name>
</gene>
<evidence type="ECO:0000256" key="3">
    <source>
        <dbReference type="ARBA" id="ARBA00022630"/>
    </source>
</evidence>
<dbReference type="Gene3D" id="2.40.110.10">
    <property type="entry name" value="Butyryl-CoA Dehydrogenase, subunit A, domain 2"/>
    <property type="match status" value="1"/>
</dbReference>
<evidence type="ECO:0000256" key="1">
    <source>
        <dbReference type="ARBA" id="ARBA00001974"/>
    </source>
</evidence>
<dbReference type="InterPro" id="IPR009100">
    <property type="entry name" value="AcylCoA_DH/oxidase_NM_dom_sf"/>
</dbReference>
<feature type="domain" description="Acyl-CoA dehydrogenase/oxidase N-terminal" evidence="9">
    <location>
        <begin position="6"/>
        <end position="117"/>
    </location>
</feature>
<dbReference type="Pfam" id="PF02770">
    <property type="entry name" value="Acyl-CoA_dh_M"/>
    <property type="match status" value="1"/>
</dbReference>
<comment type="cofactor">
    <cofactor evidence="1 6">
        <name>FAD</name>
        <dbReference type="ChEBI" id="CHEBI:57692"/>
    </cofactor>
</comment>
<dbReference type="PANTHER" id="PTHR43884">
    <property type="entry name" value="ACYL-COA DEHYDROGENASE"/>
    <property type="match status" value="1"/>
</dbReference>
<dbReference type="Pfam" id="PF00441">
    <property type="entry name" value="Acyl-CoA_dh_1"/>
    <property type="match status" value="1"/>
</dbReference>
<feature type="domain" description="Acyl-CoA dehydrogenase/oxidase C-terminal" evidence="7">
    <location>
        <begin position="243"/>
        <end position="368"/>
    </location>
</feature>
<keyword evidence="4 6" id="KW-0274">FAD</keyword>
<reference evidence="10 11" key="1">
    <citation type="submission" date="2018-01" db="EMBL/GenBank/DDBJ databases">
        <title>Denitrification phenotypes of diverse strains of Pseudomonas stutzeri.</title>
        <authorList>
            <person name="Milligan D.A."/>
            <person name="Bergaust L."/>
            <person name="Bakken L.R."/>
            <person name="Frostegard A."/>
        </authorList>
    </citation>
    <scope>NUCLEOTIDE SEQUENCE [LARGE SCALE GENOMIC DNA]</scope>
    <source>
        <strain evidence="10 11">24a75</strain>
    </source>
</reference>
<evidence type="ECO:0000256" key="6">
    <source>
        <dbReference type="RuleBase" id="RU362125"/>
    </source>
</evidence>
<dbReference type="Gene3D" id="1.20.140.10">
    <property type="entry name" value="Butyryl-CoA Dehydrogenase, subunit A, domain 3"/>
    <property type="match status" value="1"/>
</dbReference>
<evidence type="ECO:0000313" key="10">
    <source>
        <dbReference type="EMBL" id="PNG11478.1"/>
    </source>
</evidence>
<dbReference type="CDD" id="cd00567">
    <property type="entry name" value="ACAD"/>
    <property type="match status" value="1"/>
</dbReference>